<reference evidence="3 4" key="1">
    <citation type="submission" date="2018-03" db="EMBL/GenBank/DDBJ databases">
        <title>Genomic Encyclopedia of Archaeal and Bacterial Type Strains, Phase II (KMG-II): from individual species to whole genera.</title>
        <authorList>
            <person name="Goeker M."/>
        </authorList>
    </citation>
    <scope>NUCLEOTIDE SEQUENCE [LARGE SCALE GENOMIC DNA]</scope>
    <source>
        <strain evidence="3 4">DSM 29057</strain>
    </source>
</reference>
<feature type="signal peptide" evidence="1">
    <location>
        <begin position="1"/>
        <end position="20"/>
    </location>
</feature>
<keyword evidence="1" id="KW-0732">Signal</keyword>
<dbReference type="Proteomes" id="UP000241964">
    <property type="component" value="Unassembled WGS sequence"/>
</dbReference>
<dbReference type="NCBIfam" id="TIGR04183">
    <property type="entry name" value="Por_Secre_tail"/>
    <property type="match status" value="1"/>
</dbReference>
<gene>
    <name evidence="3" type="ORF">CLV60_103325</name>
</gene>
<evidence type="ECO:0000259" key="2">
    <source>
        <dbReference type="Pfam" id="PF18962"/>
    </source>
</evidence>
<protein>
    <submittedName>
        <fullName evidence="3">Putative secreted protein (Por secretion system target)</fullName>
    </submittedName>
</protein>
<accession>A0A2P8GBV9</accession>
<organism evidence="3 4">
    <name type="scientific">Dyadobacter jiangsuensis</name>
    <dbReference type="NCBI Taxonomy" id="1591085"/>
    <lineage>
        <taxon>Bacteria</taxon>
        <taxon>Pseudomonadati</taxon>
        <taxon>Bacteroidota</taxon>
        <taxon>Cytophagia</taxon>
        <taxon>Cytophagales</taxon>
        <taxon>Spirosomataceae</taxon>
        <taxon>Dyadobacter</taxon>
    </lineage>
</organism>
<feature type="chain" id="PRO_5015134403" evidence="1">
    <location>
        <begin position="21"/>
        <end position="1415"/>
    </location>
</feature>
<comment type="caution">
    <text evidence="3">The sequence shown here is derived from an EMBL/GenBank/DDBJ whole genome shotgun (WGS) entry which is preliminary data.</text>
</comment>
<feature type="domain" description="Secretion system C-terminal sorting" evidence="2">
    <location>
        <begin position="1346"/>
        <end position="1409"/>
    </location>
</feature>
<sequence length="1415" mass="152515">MKHILRGLLVLIHLSFFARAQTPSVTVSNTELACLGKAHRIPVTITGSFNADNQFSVQVRESDKPMVLATLPAVLKGENMEVVYQDSTLSAFGMLQFRIISSSPKTESNWSYFKVHSKGTIELASAISDTVNLGEELVLKFTTFSSTEVDLTLNDGTQLELTPYSQTGFTAYHTIGAHTTAPFSIRTATNACGAMRTSGTVKPVANPTSVRTLAADAFNVCENSQVRIAFNTIGSALKPGNKYRVRFRSSDSSPYVTVKTMEAPAELKDGWVVTRVPDNLNLTDKTNFKVIIIADEHGIVGSPGDFVLTVHPKPQVSFFTPDTRIDLGAETRVGVIFKGVPPFSVQLGDGSAITADYSGEVYVYKSPDKTTAYSIQSMSSGCGVTSLPAPARMTVTVGQGISLVPAGNPQILCAGTRARVKIRANGNFSAGTSYTVHAVYGSSKSFSFAATRDGDYLEFLIPELPSGTPAEQLYDGLNNMYVSTQSPALKSNPSYIFLIQSKPQIVSGTSDYTFDEPGLKTLNYKLYGKWPFTIEDEAGNQIVVKNDWWAPEVYLDKTKDFKIKSISNACFKTENIPATRLTLTNNTAPGLYLERLPARICADDSLEVKILAPGNFGADNEFQIQAYAECCNFTTLKTVKSGGSYKVKIPASQNGYTYMSGIKVVSKNPFLTTETYQFGVDTPLTDFVVNPACTREQPAMLPDNGEWSVNFSAKGGGVSSAVYSDGNAEHTLVFGEPYQAIIPITSTPGTTTVYTLKSMGNSCGVRQANLSTYIKVLPYQVKIASFDFTVNRFCAGNQIRVPYSFANGSPGDGVTFSMELSRADELNYRVIASGERSNLISGVLPARLAEGNYKIRIVSSDGVISNTADFFVGVLPSATISSDLPQPITVPGNRYIELDVQFAGTYPWTAVYEDHTSQTATHNIKRRVYPTQGGTFELKTVYNQCGYGTVSGAVVVKVPPLLTATTDNYTACNGKTFTVDYELSGDTEMGDGYIAFELIDPQTSRVIPLDSTKVRKGSINLKMPSNLTGDLYQLRCTFKKGGLSTDFFVYITRPVKVTLSGNTVINNGGQTALILRTDNTVPERVYYELSDGTKGSFLGGSEHYLTVSPATTTTYTLVSVSNSCGAGTAAGSATVEVNPPAARTVSVSSYGSVNMGLCVGDSILVYYAQNGAFTAGNIMTVQLSDTTGKNFRAIPTAGKSSPLRALLPTDLSPGKGYRLRVVASDAGTAAGAYPTPLMTGEKAIARFASDFVPYKEGIDPVAVVLLSGSGPWQYDLVLGNSNRQTFYTTSAVDSIVLRQALPGQVYNLRNVYGQCGSGTVGTPSNVTVALVTAEPRPVGSQVVVAPNPARDYLQITFETALPRSIVLRDSRGTSIRAKQVRGREENLDIRSLMPGVYLLQVEENGRKQVFRVVKY</sequence>
<dbReference type="EMBL" id="PYAS01000003">
    <property type="protein sequence ID" value="PSL31459.1"/>
    <property type="molecule type" value="Genomic_DNA"/>
</dbReference>
<dbReference type="Pfam" id="PF18962">
    <property type="entry name" value="Por_Secre_tail"/>
    <property type="match status" value="1"/>
</dbReference>
<name>A0A2P8GBV9_9BACT</name>
<dbReference type="InterPro" id="IPR026444">
    <property type="entry name" value="Secre_tail"/>
</dbReference>
<dbReference type="RefSeq" id="WP_106594795.1">
    <property type="nucleotide sequence ID" value="NZ_PYAS01000003.1"/>
</dbReference>
<dbReference type="OrthoDB" id="903507at2"/>
<proteinExistence type="predicted"/>
<keyword evidence="4" id="KW-1185">Reference proteome</keyword>
<evidence type="ECO:0000313" key="3">
    <source>
        <dbReference type="EMBL" id="PSL31459.1"/>
    </source>
</evidence>
<evidence type="ECO:0000256" key="1">
    <source>
        <dbReference type="SAM" id="SignalP"/>
    </source>
</evidence>
<evidence type="ECO:0000313" key="4">
    <source>
        <dbReference type="Proteomes" id="UP000241964"/>
    </source>
</evidence>